<dbReference type="STRING" id="307972.A0A2G8JUZ3"/>
<feature type="coiled-coil region" evidence="1">
    <location>
        <begin position="413"/>
        <end position="527"/>
    </location>
</feature>
<feature type="compositionally biased region" description="Low complexity" evidence="2">
    <location>
        <begin position="34"/>
        <end position="45"/>
    </location>
</feature>
<keyword evidence="1" id="KW-0175">Coiled coil</keyword>
<dbReference type="InterPro" id="IPR029602">
    <property type="entry name" value="IFT74"/>
</dbReference>
<evidence type="ECO:0000256" key="1">
    <source>
        <dbReference type="SAM" id="Coils"/>
    </source>
</evidence>
<dbReference type="PANTHER" id="PTHR31432:SF0">
    <property type="entry name" value="INTRAFLAGELLAR TRANSPORT PROTEIN 74 HOMOLOG"/>
    <property type="match status" value="1"/>
</dbReference>
<gene>
    <name evidence="3" type="ORF">BSL78_23610</name>
</gene>
<dbReference type="OrthoDB" id="444379at2759"/>
<dbReference type="GO" id="GO:0048487">
    <property type="term" value="F:beta-tubulin binding"/>
    <property type="evidence" value="ECO:0007669"/>
    <property type="project" value="InterPro"/>
</dbReference>
<protein>
    <submittedName>
        <fullName evidence="3">Putative intraflagellar transport protein</fullName>
    </submittedName>
</protein>
<sequence>MQIQNRPPTSGSRRPASGIRPSSSMKQAPQMRMPGTGAPGTARPGTRGGGVPGQGGALDSKISVAERPTTQQGLGGLKTGKKGPQRIVMDRSYFLGILRTKMTEVATENSRLEREINTANEENDSYLSYEKRAETMASELKELQGQLGDYNTLVDKLNTDTEMDQVQEDYNELKIQNEMEQRSVDKIFTQRQEVEELIKNAENEVNQCRMMADTLVEHMSPQLRHKYTGLKDTNSQLQSTLEEKQQRLDALITKKDNMEEELKHSPIKQEAVKLYNQLHELEEKKKQLEEEEKAKGTPAEERDRLLKQVKINNQEMASMERKTKEIKGEISTMQEEIKALDMELEDHLGEKNQKYKELKKREETMNEFLESFEENKKFEVERKQAMEESIVGILSHMSKNLARQKHMPTPKELARMQDDLNFKQNEMHKSEATSLGLSEESQKLQMDLQKVEQLEEKIKLELETLTNSIKQMEEELVLYSDLEKLKRESDNKKKKLMEDRVNLEKRKKNSKQVVQELSSKYDTVKAELHENETHTQLGNLERKWQHHEQNNFVMKEFIASKSKESDYRPLVTKMKEQVDEYNLLLQDQLVKGQR</sequence>
<keyword evidence="4" id="KW-1185">Reference proteome</keyword>
<keyword evidence="3" id="KW-0969">Cilium</keyword>
<feature type="compositionally biased region" description="Gly residues" evidence="2">
    <location>
        <begin position="46"/>
        <end position="56"/>
    </location>
</feature>
<feature type="coiled-coil region" evidence="1">
    <location>
        <begin position="102"/>
        <end position="389"/>
    </location>
</feature>
<dbReference type="GO" id="GO:0035735">
    <property type="term" value="P:intraciliary transport involved in cilium assembly"/>
    <property type="evidence" value="ECO:0007669"/>
    <property type="project" value="TreeGrafter"/>
</dbReference>
<dbReference type="Proteomes" id="UP000230750">
    <property type="component" value="Unassembled WGS sequence"/>
</dbReference>
<proteinExistence type="predicted"/>
<evidence type="ECO:0000313" key="3">
    <source>
        <dbReference type="EMBL" id="PIK39553.1"/>
    </source>
</evidence>
<dbReference type="GO" id="GO:0030992">
    <property type="term" value="C:intraciliary transport particle B"/>
    <property type="evidence" value="ECO:0007669"/>
    <property type="project" value="InterPro"/>
</dbReference>
<name>A0A2G8JUZ3_STIJA</name>
<dbReference type="GO" id="GO:0005929">
    <property type="term" value="C:cilium"/>
    <property type="evidence" value="ECO:0007669"/>
    <property type="project" value="TreeGrafter"/>
</dbReference>
<feature type="compositionally biased region" description="Polar residues" evidence="2">
    <location>
        <begin position="1"/>
        <end position="12"/>
    </location>
</feature>
<keyword evidence="3" id="KW-0966">Cell projection</keyword>
<evidence type="ECO:0000256" key="2">
    <source>
        <dbReference type="SAM" id="MobiDB-lite"/>
    </source>
</evidence>
<comment type="caution">
    <text evidence="3">The sequence shown here is derived from an EMBL/GenBank/DDBJ whole genome shotgun (WGS) entry which is preliminary data.</text>
</comment>
<feature type="region of interest" description="Disordered" evidence="2">
    <location>
        <begin position="1"/>
        <end position="83"/>
    </location>
</feature>
<organism evidence="3 4">
    <name type="scientific">Stichopus japonicus</name>
    <name type="common">Sea cucumber</name>
    <dbReference type="NCBI Taxonomy" id="307972"/>
    <lineage>
        <taxon>Eukaryota</taxon>
        <taxon>Metazoa</taxon>
        <taxon>Echinodermata</taxon>
        <taxon>Eleutherozoa</taxon>
        <taxon>Echinozoa</taxon>
        <taxon>Holothuroidea</taxon>
        <taxon>Aspidochirotacea</taxon>
        <taxon>Aspidochirotida</taxon>
        <taxon>Stichopodidae</taxon>
        <taxon>Apostichopus</taxon>
    </lineage>
</organism>
<accession>A0A2G8JUZ3</accession>
<evidence type="ECO:0000313" key="4">
    <source>
        <dbReference type="Proteomes" id="UP000230750"/>
    </source>
</evidence>
<reference evidence="3 4" key="1">
    <citation type="journal article" date="2017" name="PLoS Biol.">
        <title>The sea cucumber genome provides insights into morphological evolution and visceral regeneration.</title>
        <authorList>
            <person name="Zhang X."/>
            <person name="Sun L."/>
            <person name="Yuan J."/>
            <person name="Sun Y."/>
            <person name="Gao Y."/>
            <person name="Zhang L."/>
            <person name="Li S."/>
            <person name="Dai H."/>
            <person name="Hamel J.F."/>
            <person name="Liu C."/>
            <person name="Yu Y."/>
            <person name="Liu S."/>
            <person name="Lin W."/>
            <person name="Guo K."/>
            <person name="Jin S."/>
            <person name="Xu P."/>
            <person name="Storey K.B."/>
            <person name="Huan P."/>
            <person name="Zhang T."/>
            <person name="Zhou Y."/>
            <person name="Zhang J."/>
            <person name="Lin C."/>
            <person name="Li X."/>
            <person name="Xing L."/>
            <person name="Huo D."/>
            <person name="Sun M."/>
            <person name="Wang L."/>
            <person name="Mercier A."/>
            <person name="Li F."/>
            <person name="Yang H."/>
            <person name="Xiang J."/>
        </authorList>
    </citation>
    <scope>NUCLEOTIDE SEQUENCE [LARGE SCALE GENOMIC DNA]</scope>
    <source>
        <strain evidence="3">Shaxun</strain>
        <tissue evidence="3">Muscle</tissue>
    </source>
</reference>
<dbReference type="PANTHER" id="PTHR31432">
    <property type="entry name" value="INTRAFLAGELLAR TRANSPORT PROTEIN 74 HOMOLOG"/>
    <property type="match status" value="1"/>
</dbReference>
<dbReference type="EMBL" id="MRZV01001227">
    <property type="protein sequence ID" value="PIK39553.1"/>
    <property type="molecule type" value="Genomic_DNA"/>
</dbReference>
<keyword evidence="3" id="KW-0282">Flagellum</keyword>
<dbReference type="AlphaFoldDB" id="A0A2G8JUZ3"/>